<protein>
    <submittedName>
        <fullName evidence="1">Uncharacterized protein</fullName>
    </submittedName>
</protein>
<name>A0A3B0RST1_9ZZZZ</name>
<dbReference type="AlphaFoldDB" id="A0A3B0RST1"/>
<dbReference type="EMBL" id="UOEH01000209">
    <property type="protein sequence ID" value="VAV96804.1"/>
    <property type="molecule type" value="Genomic_DNA"/>
</dbReference>
<accession>A0A3B0RST1</accession>
<feature type="non-terminal residue" evidence="1">
    <location>
        <position position="1"/>
    </location>
</feature>
<evidence type="ECO:0000313" key="1">
    <source>
        <dbReference type="EMBL" id="VAV96804.1"/>
    </source>
</evidence>
<proteinExistence type="predicted"/>
<gene>
    <name evidence="1" type="ORF">MNBD_ALPHA05-1982</name>
</gene>
<sequence length="169" mass="18007">ALQEILGGKRPRAHPVVEALADAGLADEKFEDAIERAIDAAARPLYGEGFTGIDDLTEWLVMSEATFDGVAVSFLGGDEALCAAAVKAGTAFALAREGESLAPAFANEIPARVRSILNDTTAGLQNTPPELAPALAHLSLTRRYLKRQRGSFPLAKRLLIFISIAFGRF</sequence>
<organism evidence="1">
    <name type="scientific">hydrothermal vent metagenome</name>
    <dbReference type="NCBI Taxonomy" id="652676"/>
    <lineage>
        <taxon>unclassified sequences</taxon>
        <taxon>metagenomes</taxon>
        <taxon>ecological metagenomes</taxon>
    </lineage>
</organism>
<reference evidence="1" key="1">
    <citation type="submission" date="2018-06" db="EMBL/GenBank/DDBJ databases">
        <authorList>
            <person name="Zhirakovskaya E."/>
        </authorList>
    </citation>
    <scope>NUCLEOTIDE SEQUENCE</scope>
</reference>